<dbReference type="Gene3D" id="3.40.50.150">
    <property type="entry name" value="Vaccinia Virus protein VP39"/>
    <property type="match status" value="1"/>
</dbReference>
<sequence length="291" mass="32613">MWHCPLCKSPISLGTKQIICPNRHSFDKAKSGYVNLLPVQFKKSKVPGDDKDMVRARREFHQLNAYLPLKERIISLLADTLGKEGTHSVSMDGERKSGFINIYDAGCGEGSYLDAVIDGLLAKGFSVNGAGSDIAKIAVELAAKAFKRTQFVVASSFDLPLVDASQDVIIQVFAPGSNEEYLRVLRAQGLLLTVDPAPKHLFELKTRVYEDPKQHKLEEAPREGFTRLHNEIFTFSIEFKSHEQALALIKMTPFYWKLPQGKINEIVKTLTSVSADFHIQLWQKHNSEDAK</sequence>
<dbReference type="InterPro" id="IPR029063">
    <property type="entry name" value="SAM-dependent_MTases_sf"/>
</dbReference>
<proteinExistence type="predicted"/>
<protein>
    <submittedName>
        <fullName evidence="2">rRNA (Guanine-N1)-methyltransferase</fullName>
    </submittedName>
</protein>
<evidence type="ECO:0000259" key="1">
    <source>
        <dbReference type="Pfam" id="PF21302"/>
    </source>
</evidence>
<dbReference type="InterPro" id="IPR048647">
    <property type="entry name" value="RlmA_N"/>
</dbReference>
<reference evidence="3" key="1">
    <citation type="journal article" date="2020" name="Int. J. Syst. Evol. Microbiol.">
        <title>Alteromonas alba sp. nov., a marine bacterium isolated from the seawater of the West Pacific Ocean.</title>
        <authorList>
            <person name="Sun C."/>
            <person name="Wu Y.-H."/>
            <person name="Xamxidin M."/>
            <person name="Cheng H."/>
            <person name="Xu X.-W."/>
        </authorList>
    </citation>
    <scope>NUCLEOTIDE SEQUENCE [LARGE SCALE GENOMIC DNA]</scope>
    <source>
        <strain evidence="3">9a2</strain>
    </source>
</reference>
<comment type="caution">
    <text evidence="2">The sequence shown here is derived from an EMBL/GenBank/DDBJ whole genome shotgun (WGS) entry which is preliminary data.</text>
</comment>
<dbReference type="Pfam" id="PF21302">
    <property type="entry name" value="Zn_ribbon_RlmA"/>
    <property type="match status" value="1"/>
</dbReference>
<dbReference type="InterPro" id="IPR052939">
    <property type="entry name" value="23S_rRNA_MeTrnsfrase_RlmA"/>
</dbReference>
<dbReference type="PANTHER" id="PTHR43460:SF1">
    <property type="entry name" value="METHYLTRANSFERASE TYPE 11 DOMAIN-CONTAINING PROTEIN"/>
    <property type="match status" value="1"/>
</dbReference>
<dbReference type="RefSeq" id="WP_105931276.1">
    <property type="nucleotide sequence ID" value="NZ_PVNO01000025.1"/>
</dbReference>
<evidence type="ECO:0000313" key="2">
    <source>
        <dbReference type="EMBL" id="PRO69064.1"/>
    </source>
</evidence>
<dbReference type="EMBL" id="PVNO01000025">
    <property type="protein sequence ID" value="PRO69064.1"/>
    <property type="molecule type" value="Genomic_DNA"/>
</dbReference>
<evidence type="ECO:0000313" key="3">
    <source>
        <dbReference type="Proteomes" id="UP000239539"/>
    </source>
</evidence>
<name>A0ABX5CND7_9ALTE</name>
<feature type="domain" description="23S rRNA (guanine(745)-N(1))-methyltransferase N-terminal" evidence="1">
    <location>
        <begin position="3"/>
        <end position="45"/>
    </location>
</feature>
<dbReference type="SUPFAM" id="SSF53335">
    <property type="entry name" value="S-adenosyl-L-methionine-dependent methyltransferases"/>
    <property type="match status" value="1"/>
</dbReference>
<dbReference type="PIRSF" id="PIRSF018249">
    <property type="entry name" value="MyrA_prd"/>
    <property type="match status" value="1"/>
</dbReference>
<gene>
    <name evidence="2" type="ORF">C6Y39_10955</name>
</gene>
<accession>A0ABX5CND7</accession>
<dbReference type="PANTHER" id="PTHR43460">
    <property type="entry name" value="METHYLTRANSFERASE"/>
    <property type="match status" value="1"/>
</dbReference>
<dbReference type="InterPro" id="IPR016718">
    <property type="entry name" value="rRNA_m1G-MeTrfase_A_prd"/>
</dbReference>
<dbReference type="Proteomes" id="UP000239539">
    <property type="component" value="Unassembled WGS sequence"/>
</dbReference>
<keyword evidence="3" id="KW-1185">Reference proteome</keyword>
<organism evidence="2 3">
    <name type="scientific">Alteromonas gracilis</name>
    <dbReference type="NCBI Taxonomy" id="1479524"/>
    <lineage>
        <taxon>Bacteria</taxon>
        <taxon>Pseudomonadati</taxon>
        <taxon>Pseudomonadota</taxon>
        <taxon>Gammaproteobacteria</taxon>
        <taxon>Alteromonadales</taxon>
        <taxon>Alteromonadaceae</taxon>
        <taxon>Alteromonas/Salinimonas group</taxon>
        <taxon>Alteromonas</taxon>
    </lineage>
</organism>